<organism evidence="3 4">
    <name type="scientific">Gracilariopsis chorda</name>
    <dbReference type="NCBI Taxonomy" id="448386"/>
    <lineage>
        <taxon>Eukaryota</taxon>
        <taxon>Rhodophyta</taxon>
        <taxon>Florideophyceae</taxon>
        <taxon>Rhodymeniophycidae</taxon>
        <taxon>Gracilariales</taxon>
        <taxon>Gracilariaceae</taxon>
        <taxon>Gracilariopsis</taxon>
    </lineage>
</organism>
<evidence type="ECO:0000313" key="4">
    <source>
        <dbReference type="Proteomes" id="UP000247409"/>
    </source>
</evidence>
<dbReference type="InterPro" id="IPR012340">
    <property type="entry name" value="NA-bd_OB-fold"/>
</dbReference>
<evidence type="ECO:0000259" key="2">
    <source>
        <dbReference type="SMART" id="SM00955"/>
    </source>
</evidence>
<dbReference type="GO" id="GO:0003723">
    <property type="term" value="F:RNA binding"/>
    <property type="evidence" value="ECO:0007669"/>
    <property type="project" value="InterPro"/>
</dbReference>
<dbReference type="Pfam" id="PF00773">
    <property type="entry name" value="RNB"/>
    <property type="match status" value="2"/>
</dbReference>
<dbReference type="InterPro" id="IPR001900">
    <property type="entry name" value="RNase_II/R"/>
</dbReference>
<keyword evidence="4" id="KW-1185">Reference proteome</keyword>
<dbReference type="SUPFAM" id="SSF50249">
    <property type="entry name" value="Nucleic acid-binding proteins"/>
    <property type="match status" value="2"/>
</dbReference>
<dbReference type="PANTHER" id="PTHR23355:SF9">
    <property type="entry name" value="DIS3-LIKE EXONUCLEASE 2"/>
    <property type="match status" value="1"/>
</dbReference>
<dbReference type="InterPro" id="IPR050180">
    <property type="entry name" value="RNR_Ribonuclease"/>
</dbReference>
<dbReference type="GO" id="GO:0004540">
    <property type="term" value="F:RNA nuclease activity"/>
    <property type="evidence" value="ECO:0007669"/>
    <property type="project" value="InterPro"/>
</dbReference>
<dbReference type="SMART" id="SM00955">
    <property type="entry name" value="RNB"/>
    <property type="match status" value="1"/>
</dbReference>
<reference evidence="3 4" key="1">
    <citation type="journal article" date="2018" name="Mol. Biol. Evol.">
        <title>Analysis of the draft genome of the red seaweed Gracilariopsis chorda provides insights into genome size evolution in Rhodophyta.</title>
        <authorList>
            <person name="Lee J."/>
            <person name="Yang E.C."/>
            <person name="Graf L."/>
            <person name="Yang J.H."/>
            <person name="Qiu H."/>
            <person name="Zel Zion U."/>
            <person name="Chan C.X."/>
            <person name="Stephens T.G."/>
            <person name="Weber A.P.M."/>
            <person name="Boo G.H."/>
            <person name="Boo S.M."/>
            <person name="Kim K.M."/>
            <person name="Shin Y."/>
            <person name="Jung M."/>
            <person name="Lee S.J."/>
            <person name="Yim H.S."/>
            <person name="Lee J.H."/>
            <person name="Bhattacharya D."/>
            <person name="Yoon H.S."/>
        </authorList>
    </citation>
    <scope>NUCLEOTIDE SEQUENCE [LARGE SCALE GENOMIC DNA]</scope>
    <source>
        <strain evidence="3 4">SKKU-2015</strain>
        <tissue evidence="3">Whole body</tissue>
    </source>
</reference>
<comment type="caution">
    <text evidence="3">The sequence shown here is derived from an EMBL/GenBank/DDBJ whole genome shotgun (WGS) entry which is preliminary data.</text>
</comment>
<gene>
    <name evidence="3" type="ORF">BWQ96_09572</name>
</gene>
<dbReference type="AlphaFoldDB" id="A0A2V3IF72"/>
<name>A0A2V3IF72_9FLOR</name>
<dbReference type="Proteomes" id="UP000247409">
    <property type="component" value="Unassembled WGS sequence"/>
</dbReference>
<dbReference type="EMBL" id="NBIV01000263">
    <property type="protein sequence ID" value="PXF40739.1"/>
    <property type="molecule type" value="Genomic_DNA"/>
</dbReference>
<dbReference type="STRING" id="448386.A0A2V3IF72"/>
<dbReference type="PANTHER" id="PTHR23355">
    <property type="entry name" value="RIBONUCLEASE"/>
    <property type="match status" value="1"/>
</dbReference>
<evidence type="ECO:0000256" key="1">
    <source>
        <dbReference type="SAM" id="MobiDB-lite"/>
    </source>
</evidence>
<dbReference type="GO" id="GO:0006402">
    <property type="term" value="P:mRNA catabolic process"/>
    <property type="evidence" value="ECO:0007669"/>
    <property type="project" value="TreeGrafter"/>
</dbReference>
<evidence type="ECO:0000313" key="3">
    <source>
        <dbReference type="EMBL" id="PXF40739.1"/>
    </source>
</evidence>
<proteinExistence type="predicted"/>
<sequence>MLSIAGVPRSTLDAQAMLLLAMFRNHVVAGTPIPTIPGDVDAEIRFRHENPVYCIDEDSNIMDADDAFSLDRNGHTVYIHISDVTRYLPQDGQVSSFVQEVISRHRSLYIQAPVSMEQFMDWHCIGEPNDRYTAGQLITLHGHTPPGNRRMGTVVPMLHAALTAQVLGFGSEYGLGAALTFRVTIDPKSGRIESYIVYLTHLAHIRRLAYNEVDGTLSSPPPDHPNGQNPQQPHLFGPAHLNIREYNDLRNVERLMRRVRGYRTGEQYETPLPSRSVVEELMITVNTLAGEYANVNRIPAIYRGFAEDGTLPKNSLQNLPHYDLHFQQYCQISSPIRRATDLINHLNIKEYVRTSVANSQQQRVPVFPYETHQIRDFLEHYESREFWYSQVENRIASLRLLRQMKAIRDPTATFIGFLGISFSANMQGLSVVVPLDANGNIVDGFIEIPPIAKIALKNPVSQEIFRGMDANYGCGVNYVMNPEMYRDENSREYHLVIGAPPTGLTAQDYTTATSRLRFRDINPEMNRYKCVVLK</sequence>
<accession>A0A2V3IF72</accession>
<feature type="domain" description="RNB" evidence="2">
    <location>
        <begin position="43"/>
        <end position="354"/>
    </location>
</feature>
<protein>
    <recommendedName>
        <fullName evidence="2">RNB domain-containing protein</fullName>
    </recommendedName>
</protein>
<dbReference type="OrthoDB" id="2285229at2759"/>
<feature type="region of interest" description="Disordered" evidence="1">
    <location>
        <begin position="214"/>
        <end position="237"/>
    </location>
</feature>